<name>A0A1F4ZUJ7_9BACT</name>
<dbReference type="AlphaFoldDB" id="A0A1F4ZUJ7"/>
<evidence type="ECO:0000313" key="2">
    <source>
        <dbReference type="Proteomes" id="UP000176424"/>
    </source>
</evidence>
<evidence type="ECO:0000313" key="1">
    <source>
        <dbReference type="EMBL" id="OGD09064.1"/>
    </source>
</evidence>
<sequence>MGAVKELAQERREQGFYYFNYETNRWEVDWGEVERLGLGEILVWWLSRRRRSKSKPVKKVPVTTRMPERC</sequence>
<gene>
    <name evidence="1" type="ORF">A2397_00705</name>
</gene>
<proteinExistence type="predicted"/>
<dbReference type="EMBL" id="MEXR01000040">
    <property type="protein sequence ID" value="OGD09064.1"/>
    <property type="molecule type" value="Genomic_DNA"/>
</dbReference>
<dbReference type="Proteomes" id="UP000176424">
    <property type="component" value="Unassembled WGS sequence"/>
</dbReference>
<accession>A0A1F4ZUJ7</accession>
<comment type="caution">
    <text evidence="1">The sequence shown here is derived from an EMBL/GenBank/DDBJ whole genome shotgun (WGS) entry which is preliminary data.</text>
</comment>
<reference evidence="1 2" key="1">
    <citation type="journal article" date="2016" name="Nat. Commun.">
        <title>Thousands of microbial genomes shed light on interconnected biogeochemical processes in an aquifer system.</title>
        <authorList>
            <person name="Anantharaman K."/>
            <person name="Brown C.T."/>
            <person name="Hug L.A."/>
            <person name="Sharon I."/>
            <person name="Castelle C.J."/>
            <person name="Probst A.J."/>
            <person name="Thomas B.C."/>
            <person name="Singh A."/>
            <person name="Wilkins M.J."/>
            <person name="Karaoz U."/>
            <person name="Brodie E.L."/>
            <person name="Williams K.H."/>
            <person name="Hubbard S.S."/>
            <person name="Banfield J.F."/>
        </authorList>
    </citation>
    <scope>NUCLEOTIDE SEQUENCE [LARGE SCALE GENOMIC DNA]</scope>
</reference>
<organism evidence="1 2">
    <name type="scientific">Candidatus Amesbacteria bacterium RIFOXYB1_FULL_44_23</name>
    <dbReference type="NCBI Taxonomy" id="1797263"/>
    <lineage>
        <taxon>Bacteria</taxon>
        <taxon>Candidatus Amesiibacteriota</taxon>
    </lineage>
</organism>
<protein>
    <submittedName>
        <fullName evidence="1">Uncharacterized protein</fullName>
    </submittedName>
</protein>